<dbReference type="OrthoDB" id="740966at2759"/>
<keyword evidence="1" id="KW-0472">Membrane</keyword>
<sequence length="358" mass="39230">MRSSEHGSGGDASEGLASYWWRSIAEESPKGEGTSPHARAVSELERLAAAGTDSLDELRHRLLSYKPGDLWFPTGGIPKEEMDVPPIITILLVGLAGAGKSSLVDLMYCVLGRAGLVHFTSPADKEGRTVCLEEHNVLRSMRNGFCVFDSRGFDCRRMADGLEEVAEWMRDGVRHRQPCHGAVDDSTSAGFHAVNRFARRRVNYTVVVADLYDLHQSLLSGDSRPLEATGELFHFPPIRNSTKESPMLVLTHGDKLSPEERMAARGKVCAYLGVSETKGTYDISCLNEYGAAVEEMDPATSYAVGEAVFRALAVADRSHRPRIRPEDWLLLVVSWLMCGLAAIFAFLSSCCAKIGKPK</sequence>
<keyword evidence="1" id="KW-1133">Transmembrane helix</keyword>
<gene>
    <name evidence="2" type="ORF">ZIOFF_016425</name>
</gene>
<dbReference type="PANTHER" id="PTHR14241:SF24">
    <property type="entry name" value="G DOMAIN-CONTAINING PROTEIN"/>
    <property type="match status" value="1"/>
</dbReference>
<proteinExistence type="predicted"/>
<reference evidence="2 3" key="1">
    <citation type="submission" date="2020-08" db="EMBL/GenBank/DDBJ databases">
        <title>Plant Genome Project.</title>
        <authorList>
            <person name="Zhang R.-G."/>
        </authorList>
    </citation>
    <scope>NUCLEOTIDE SEQUENCE [LARGE SCALE GENOMIC DNA]</scope>
    <source>
        <tissue evidence="2">Rhizome</tissue>
    </source>
</reference>
<dbReference type="AlphaFoldDB" id="A0A8J5LQX4"/>
<comment type="caution">
    <text evidence="2">The sequence shown here is derived from an EMBL/GenBank/DDBJ whole genome shotgun (WGS) entry which is preliminary data.</text>
</comment>
<dbReference type="EMBL" id="JACMSC010000004">
    <property type="protein sequence ID" value="KAG6526440.1"/>
    <property type="molecule type" value="Genomic_DNA"/>
</dbReference>
<accession>A0A8J5LQX4</accession>
<name>A0A8J5LQX4_ZINOF</name>
<dbReference type="Proteomes" id="UP000734854">
    <property type="component" value="Unassembled WGS sequence"/>
</dbReference>
<evidence type="ECO:0000256" key="1">
    <source>
        <dbReference type="SAM" id="Phobius"/>
    </source>
</evidence>
<feature type="transmembrane region" description="Helical" evidence="1">
    <location>
        <begin position="328"/>
        <end position="352"/>
    </location>
</feature>
<evidence type="ECO:0000313" key="2">
    <source>
        <dbReference type="EMBL" id="KAG6526440.1"/>
    </source>
</evidence>
<keyword evidence="1" id="KW-0812">Transmembrane</keyword>
<protein>
    <submittedName>
        <fullName evidence="2">Uncharacterized protein</fullName>
    </submittedName>
</protein>
<organism evidence="2 3">
    <name type="scientific">Zingiber officinale</name>
    <name type="common">Ginger</name>
    <name type="synonym">Amomum zingiber</name>
    <dbReference type="NCBI Taxonomy" id="94328"/>
    <lineage>
        <taxon>Eukaryota</taxon>
        <taxon>Viridiplantae</taxon>
        <taxon>Streptophyta</taxon>
        <taxon>Embryophyta</taxon>
        <taxon>Tracheophyta</taxon>
        <taxon>Spermatophyta</taxon>
        <taxon>Magnoliopsida</taxon>
        <taxon>Liliopsida</taxon>
        <taxon>Zingiberales</taxon>
        <taxon>Zingiberaceae</taxon>
        <taxon>Zingiber</taxon>
    </lineage>
</organism>
<keyword evidence="3" id="KW-1185">Reference proteome</keyword>
<dbReference type="PANTHER" id="PTHR14241">
    <property type="entry name" value="INTERFERON-INDUCED PROTEIN 44"/>
    <property type="match status" value="1"/>
</dbReference>
<evidence type="ECO:0000313" key="3">
    <source>
        <dbReference type="Proteomes" id="UP000734854"/>
    </source>
</evidence>